<name>A0A6C0E9Q8_9ZZZZ</name>
<dbReference type="EMBL" id="MN739775">
    <property type="protein sequence ID" value="QHT25866.1"/>
    <property type="molecule type" value="Genomic_DNA"/>
</dbReference>
<protein>
    <submittedName>
        <fullName evidence="1">Uncharacterized protein</fullName>
    </submittedName>
</protein>
<proteinExistence type="predicted"/>
<sequence length="230" mass="24437">MNNSSCGLNKNTYNFSNTAIKGLNDKIDNFIETYAPTNLSIPGNVTLGTNESNSLTLNSVATFKGDAFFNASVSINDTCTIDTLTITNDVTVGQDDTDTLTVNSTSTFENPVTMKNSLTVDDNVVLGVDDTNTVTVAGTVIATKVQLPRVNGNAVNIANSDAFVYAEYSSAGNIYTDFPDAVLVYVKNTAVGTNYAITYNDEATTVTVNAGTTRVFLRTSATAYTPLHVL</sequence>
<organism evidence="1">
    <name type="scientific">viral metagenome</name>
    <dbReference type="NCBI Taxonomy" id="1070528"/>
    <lineage>
        <taxon>unclassified sequences</taxon>
        <taxon>metagenomes</taxon>
        <taxon>organismal metagenomes</taxon>
    </lineage>
</organism>
<reference evidence="1" key="1">
    <citation type="journal article" date="2020" name="Nature">
        <title>Giant virus diversity and host interactions through global metagenomics.</title>
        <authorList>
            <person name="Schulz F."/>
            <person name="Roux S."/>
            <person name="Paez-Espino D."/>
            <person name="Jungbluth S."/>
            <person name="Walsh D.A."/>
            <person name="Denef V.J."/>
            <person name="McMahon K.D."/>
            <person name="Konstantinidis K.T."/>
            <person name="Eloe-Fadrosh E.A."/>
            <person name="Kyrpides N.C."/>
            <person name="Woyke T."/>
        </authorList>
    </citation>
    <scope>NUCLEOTIDE SEQUENCE</scope>
    <source>
        <strain evidence="1">GVMAG-M-3300023179-27</strain>
    </source>
</reference>
<evidence type="ECO:0000313" key="1">
    <source>
        <dbReference type="EMBL" id="QHT25866.1"/>
    </source>
</evidence>
<dbReference type="InterPro" id="IPR011004">
    <property type="entry name" value="Trimer_LpxA-like_sf"/>
</dbReference>
<dbReference type="AlphaFoldDB" id="A0A6C0E9Q8"/>
<dbReference type="SUPFAM" id="SSF51161">
    <property type="entry name" value="Trimeric LpxA-like enzymes"/>
    <property type="match status" value="1"/>
</dbReference>
<accession>A0A6C0E9Q8</accession>